<keyword evidence="1" id="KW-1133">Transmembrane helix</keyword>
<dbReference type="AlphaFoldDB" id="J1HP66"/>
<proteinExistence type="predicted"/>
<protein>
    <submittedName>
        <fullName evidence="2">Uncharacterized protein</fullName>
    </submittedName>
</protein>
<feature type="transmembrane region" description="Helical" evidence="1">
    <location>
        <begin position="41"/>
        <end position="58"/>
    </location>
</feature>
<feature type="transmembrane region" description="Helical" evidence="1">
    <location>
        <begin position="228"/>
        <end position="248"/>
    </location>
</feature>
<dbReference type="eggNOG" id="ENOG5031Z72">
    <property type="taxonomic scope" value="Bacteria"/>
</dbReference>
<evidence type="ECO:0000313" key="2">
    <source>
        <dbReference type="EMBL" id="EJF47388.1"/>
    </source>
</evidence>
<organism evidence="2 3">
    <name type="scientific">Actinomyces massiliensis F0489</name>
    <dbReference type="NCBI Taxonomy" id="1125718"/>
    <lineage>
        <taxon>Bacteria</taxon>
        <taxon>Bacillati</taxon>
        <taxon>Actinomycetota</taxon>
        <taxon>Actinomycetes</taxon>
        <taxon>Actinomycetales</taxon>
        <taxon>Actinomycetaceae</taxon>
        <taxon>Actinomyces</taxon>
    </lineage>
</organism>
<feature type="transmembrane region" description="Helical" evidence="1">
    <location>
        <begin position="12"/>
        <end position="29"/>
    </location>
</feature>
<sequence>MPGFWPFPLARQIGALLFALLGLLVYYLVLSDRSIDEDYPVQSLCIATACLVIAVVIWSRTPRPRLGAGITLTPEGFRVSPGTRHENAFMWQDGPRVVGASRSGSALILTASGSALTAVRMAPIPLGYVQLQRVVEFYTTHPELRRELADDAGLTRVRALMRTPVWRIERTLRPTPPMRPEPQAPRTLDCEAADRRRSGAPRRAILWALGALAGLVAIAISGRETTMIALLVVVFILMLLRAAVLRVFQIPLDRADRHWATGRNGIELPSFWLAPLLTRLGAGTLALISFVCFALTVTARPSEEQFRIPSVLAAAVCFALALTVWRNTGRPHSGPEIILTPEDFRIAPGTRHETVFRWDGRPCVVGASTRSGHILIGHLLDPDAGLARLPIDAFTTGYTQLQHVIDVYSDHPELRDELATDAGLTRVRALMRASI</sequence>
<comment type="caution">
    <text evidence="2">The sequence shown here is derived from an EMBL/GenBank/DDBJ whole genome shotgun (WGS) entry which is preliminary data.</text>
</comment>
<accession>J1HP66</accession>
<evidence type="ECO:0000313" key="3">
    <source>
        <dbReference type="Proteomes" id="UP000002941"/>
    </source>
</evidence>
<evidence type="ECO:0000256" key="1">
    <source>
        <dbReference type="SAM" id="Phobius"/>
    </source>
</evidence>
<gene>
    <name evidence="2" type="ORF">HMPREF1318_2055</name>
</gene>
<feature type="transmembrane region" description="Helical" evidence="1">
    <location>
        <begin position="204"/>
        <end position="222"/>
    </location>
</feature>
<name>J1HP66_9ACTO</name>
<dbReference type="PATRIC" id="fig|1125718.3.peg.290"/>
<dbReference type="Proteomes" id="UP000002941">
    <property type="component" value="Unassembled WGS sequence"/>
</dbReference>
<keyword evidence="1" id="KW-0472">Membrane</keyword>
<feature type="transmembrane region" description="Helical" evidence="1">
    <location>
        <begin position="308"/>
        <end position="325"/>
    </location>
</feature>
<keyword evidence="1" id="KW-0812">Transmembrane</keyword>
<dbReference type="EMBL" id="AKFT01000014">
    <property type="protein sequence ID" value="EJF47388.1"/>
    <property type="molecule type" value="Genomic_DNA"/>
</dbReference>
<reference evidence="2 3" key="1">
    <citation type="submission" date="2012-05" db="EMBL/GenBank/DDBJ databases">
        <authorList>
            <person name="Harkins D.M."/>
            <person name="Madupu R."/>
            <person name="Durkin A.S."/>
            <person name="Torralba M."/>
            <person name="Methe B."/>
            <person name="Sutton G.G."/>
            <person name="Nelson K.E."/>
        </authorList>
    </citation>
    <scope>NUCLEOTIDE SEQUENCE [LARGE SCALE GENOMIC DNA]</scope>
    <source>
        <strain evidence="2 3">F0489</strain>
    </source>
</reference>
<feature type="transmembrane region" description="Helical" evidence="1">
    <location>
        <begin position="269"/>
        <end position="296"/>
    </location>
</feature>
<keyword evidence="3" id="KW-1185">Reference proteome</keyword>